<evidence type="ECO:0000313" key="2">
    <source>
        <dbReference type="Proteomes" id="UP000320913"/>
    </source>
</evidence>
<dbReference type="EMBL" id="VBOV01000185">
    <property type="protein sequence ID" value="TMQ56889.1"/>
    <property type="molecule type" value="Genomic_DNA"/>
</dbReference>
<organism evidence="1 2">
    <name type="scientific">Eiseniibacteriota bacterium</name>
    <dbReference type="NCBI Taxonomy" id="2212470"/>
    <lineage>
        <taxon>Bacteria</taxon>
        <taxon>Candidatus Eiseniibacteriota</taxon>
    </lineage>
</organism>
<comment type="caution">
    <text evidence="1">The sequence shown here is derived from an EMBL/GenBank/DDBJ whole genome shotgun (WGS) entry which is preliminary data.</text>
</comment>
<reference evidence="1 2" key="1">
    <citation type="journal article" date="2019" name="Nat. Microbiol.">
        <title>Mediterranean grassland soil C-N compound turnover is dependent on rainfall and depth, and is mediated by genomically divergent microorganisms.</title>
        <authorList>
            <person name="Diamond S."/>
            <person name="Andeer P.F."/>
            <person name="Li Z."/>
            <person name="Crits-Christoph A."/>
            <person name="Burstein D."/>
            <person name="Anantharaman K."/>
            <person name="Lane K.R."/>
            <person name="Thomas B.C."/>
            <person name="Pan C."/>
            <person name="Northen T.R."/>
            <person name="Banfield J.F."/>
        </authorList>
    </citation>
    <scope>NUCLEOTIDE SEQUENCE [LARGE SCALE GENOMIC DNA]</scope>
    <source>
        <strain evidence="1">WS_5</strain>
    </source>
</reference>
<proteinExistence type="predicted"/>
<dbReference type="AlphaFoldDB" id="A0A538SZQ8"/>
<sequence length="290" mass="29984">MALLHSIRTRPAVAAAVLAALVILVASVVPVSYQRVTGHDVALTLTGKGIGTQELRAVAQDLKSLLGSGAVKVDASAGDGGSAYVLRTTSAKRAGTEVQHAAAEFARSLAAKGYSASVAVTPHRERVRYPAVAYAFDQIIRISVDGKTAAALEAEIRDKLSQAGVPNAQVSVTDHPGGGRDIRLTVERQHVGDAGTAPEPMPQLVLERNGAPLEGGEGFSVKVQKKKIDGATSLTVDVTANGKSAKVEVPNSDSMSDAALTDAVSSQLRQAGIDARVTVTNGKIEIEPAR</sequence>
<gene>
    <name evidence="1" type="ORF">E6K75_07665</name>
</gene>
<evidence type="ECO:0000313" key="1">
    <source>
        <dbReference type="EMBL" id="TMQ56889.1"/>
    </source>
</evidence>
<name>A0A538SZQ8_UNCEI</name>
<protein>
    <submittedName>
        <fullName evidence="1">Uncharacterized protein</fullName>
    </submittedName>
</protein>
<dbReference type="Proteomes" id="UP000320913">
    <property type="component" value="Unassembled WGS sequence"/>
</dbReference>
<accession>A0A538SZQ8</accession>